<dbReference type="Pfam" id="PF07728">
    <property type="entry name" value="AAA_5"/>
    <property type="match status" value="2"/>
</dbReference>
<feature type="domain" description="AAA+ ATPase" evidence="2">
    <location>
        <begin position="49"/>
        <end position="265"/>
    </location>
</feature>
<gene>
    <name evidence="3" type="ORF">J3U87_08410</name>
</gene>
<dbReference type="RefSeq" id="WP_237382589.1">
    <property type="nucleotide sequence ID" value="NZ_CP071793.1"/>
</dbReference>
<dbReference type="SMART" id="SM00382">
    <property type="entry name" value="AAA"/>
    <property type="match status" value="1"/>
</dbReference>
<accession>A0A8A4TSF4</accession>
<name>A0A8A4TSF4_SULCO</name>
<dbReference type="InterPro" id="IPR027417">
    <property type="entry name" value="P-loop_NTPase"/>
</dbReference>
<dbReference type="Gene3D" id="3.40.50.300">
    <property type="entry name" value="P-loop containing nucleotide triphosphate hydrolases"/>
    <property type="match status" value="1"/>
</dbReference>
<sequence length="355" mass="39729">MTDLVYEGQGTQRTESISWSRSAREKEEDPRDYRAHPDLAAAATVALTLRQPLLLTGEPGCGKTQLAYSLAWELNGLPVHEFRTRSTSTARDLFYHFNTLAFFNAVQIARDLAAMGIEPPKAGSAAPAKSRQPINPWGFLEFCALGRAIFDACTDRQTVWQVSRRMFPLEAVADETLNEMDEVEGKPSVVLIDEIDKAPRDFPNDLLRALDDMSFDVLELNKPLRVKADPAFRPIVVMTSNGEKNLPPAFLRRCVYYHVRTPDDHFAEVAARRISELKGTTLLDDALKFFLKVRAAGLEKKPATAELLSWLRALRHASPNGYDCGLSDLPVKATLATLSKSSEDQERIRRLWDGV</sequence>
<evidence type="ECO:0000259" key="2">
    <source>
        <dbReference type="SMART" id="SM00382"/>
    </source>
</evidence>
<protein>
    <submittedName>
        <fullName evidence="3">AAA family ATPase</fullName>
    </submittedName>
</protein>
<feature type="compositionally biased region" description="Polar residues" evidence="1">
    <location>
        <begin position="9"/>
        <end position="21"/>
    </location>
</feature>
<organism evidence="3 4">
    <name type="scientific">Sulfidibacter corallicola</name>
    <dbReference type="NCBI Taxonomy" id="2818388"/>
    <lineage>
        <taxon>Bacteria</taxon>
        <taxon>Pseudomonadati</taxon>
        <taxon>Acidobacteriota</taxon>
        <taxon>Holophagae</taxon>
        <taxon>Acanthopleuribacterales</taxon>
        <taxon>Acanthopleuribacteraceae</taxon>
        <taxon>Sulfidibacter</taxon>
    </lineage>
</organism>
<dbReference type="InterPro" id="IPR003593">
    <property type="entry name" value="AAA+_ATPase"/>
</dbReference>
<dbReference type="Proteomes" id="UP000663929">
    <property type="component" value="Chromosome"/>
</dbReference>
<feature type="region of interest" description="Disordered" evidence="1">
    <location>
        <begin position="1"/>
        <end position="34"/>
    </location>
</feature>
<dbReference type="AlphaFoldDB" id="A0A8A4TSF4"/>
<dbReference type="InterPro" id="IPR011704">
    <property type="entry name" value="ATPase_dyneun-rel_AAA"/>
</dbReference>
<dbReference type="GO" id="GO:0005524">
    <property type="term" value="F:ATP binding"/>
    <property type="evidence" value="ECO:0007669"/>
    <property type="project" value="InterPro"/>
</dbReference>
<reference evidence="3" key="1">
    <citation type="submission" date="2021-03" db="EMBL/GenBank/DDBJ databases">
        <title>Acanthopleuribacteraceae sp. M133.</title>
        <authorList>
            <person name="Wang G."/>
        </authorList>
    </citation>
    <scope>NUCLEOTIDE SEQUENCE</scope>
    <source>
        <strain evidence="3">M133</strain>
    </source>
</reference>
<dbReference type="SUPFAM" id="SSF52540">
    <property type="entry name" value="P-loop containing nucleoside triphosphate hydrolases"/>
    <property type="match status" value="1"/>
</dbReference>
<evidence type="ECO:0000256" key="1">
    <source>
        <dbReference type="SAM" id="MobiDB-lite"/>
    </source>
</evidence>
<dbReference type="GO" id="GO:0016887">
    <property type="term" value="F:ATP hydrolysis activity"/>
    <property type="evidence" value="ECO:0007669"/>
    <property type="project" value="InterPro"/>
</dbReference>
<proteinExistence type="predicted"/>
<dbReference type="KEGG" id="scor:J3U87_08410"/>
<dbReference type="EMBL" id="CP071793">
    <property type="protein sequence ID" value="QTD52480.1"/>
    <property type="molecule type" value="Genomic_DNA"/>
</dbReference>
<evidence type="ECO:0000313" key="4">
    <source>
        <dbReference type="Proteomes" id="UP000663929"/>
    </source>
</evidence>
<feature type="compositionally biased region" description="Basic and acidic residues" evidence="1">
    <location>
        <begin position="22"/>
        <end position="34"/>
    </location>
</feature>
<evidence type="ECO:0000313" key="3">
    <source>
        <dbReference type="EMBL" id="QTD52480.1"/>
    </source>
</evidence>
<keyword evidence="4" id="KW-1185">Reference proteome</keyword>